<sequence>MMPNSLIFRHFPHRDYLYSFSYDQFFKLQTSFWFGTIPTIDLGKTNFQSGEKYIFAEGDMKWWTFARKNRIHIKHRKHSMVKRQFGRLESRIIVTITIQEPGSQKFSSCMKESIWSAQTTSLKKKIWMEHKECFRACLNHLQPLMYRSCIDSLTGIYFFLPSQLARLFSFNKPFKEEPRHTMWKEREHFMVQKRPSFGVVPPAMPFQPHMAGGQLVLGNPAPVEVVDRHGQGQFGHFFQGMAPPPQMPSGPAAHEFAMRQGMFSPAAPMHPQQAPPQSVHQQIAPATVQAHHHFEPYMLTSTMSRKRKLPQCWLQRPEKKRCGTKSKTKVLRALLLTTIKAQYSYSRTTPSLYISVAKKYTQKYSNQLAHSLLNDYGLQPPNPPGGQGMPGQYFSPQRMDEELISLFG</sequence>
<organism evidence="2">
    <name type="scientific">Caenorhabditis brenneri</name>
    <name type="common">Nematode worm</name>
    <dbReference type="NCBI Taxonomy" id="135651"/>
    <lineage>
        <taxon>Eukaryota</taxon>
        <taxon>Metazoa</taxon>
        <taxon>Ecdysozoa</taxon>
        <taxon>Nematoda</taxon>
        <taxon>Chromadorea</taxon>
        <taxon>Rhabditida</taxon>
        <taxon>Rhabditina</taxon>
        <taxon>Rhabditomorpha</taxon>
        <taxon>Rhabditoidea</taxon>
        <taxon>Rhabditidae</taxon>
        <taxon>Peloderinae</taxon>
        <taxon>Caenorhabditis</taxon>
    </lineage>
</organism>
<proteinExistence type="predicted"/>
<keyword evidence="2" id="KW-1185">Reference proteome</keyword>
<evidence type="ECO:0000313" key="1">
    <source>
        <dbReference type="EMBL" id="EGT35109.1"/>
    </source>
</evidence>
<accession>G0NP76</accession>
<dbReference type="AlphaFoldDB" id="G0NP76"/>
<dbReference type="InParanoid" id="G0NP76"/>
<dbReference type="EMBL" id="GL379919">
    <property type="protein sequence ID" value="EGT35109.1"/>
    <property type="molecule type" value="Genomic_DNA"/>
</dbReference>
<dbReference type="Proteomes" id="UP000008068">
    <property type="component" value="Unassembled WGS sequence"/>
</dbReference>
<evidence type="ECO:0000313" key="2">
    <source>
        <dbReference type="Proteomes" id="UP000008068"/>
    </source>
</evidence>
<protein>
    <submittedName>
        <fullName evidence="1">Uncharacterized protein</fullName>
    </submittedName>
</protein>
<name>G0NP76_CAEBE</name>
<reference evidence="2" key="1">
    <citation type="submission" date="2011-07" db="EMBL/GenBank/DDBJ databases">
        <authorList>
            <consortium name="Caenorhabditis brenneri Sequencing and Analysis Consortium"/>
            <person name="Wilson R.K."/>
        </authorList>
    </citation>
    <scope>NUCLEOTIDE SEQUENCE [LARGE SCALE GENOMIC DNA]</scope>
    <source>
        <strain evidence="2">PB2801</strain>
    </source>
</reference>
<gene>
    <name evidence="1" type="ORF">CAEBREN_19754</name>
</gene>
<dbReference type="HOGENOM" id="CLU_674803_0_0_1"/>